<evidence type="ECO:0000313" key="2">
    <source>
        <dbReference type="EMBL" id="KAG0485031.1"/>
    </source>
</evidence>
<keyword evidence="3" id="KW-1185">Reference proteome</keyword>
<protein>
    <submittedName>
        <fullName evidence="2">Uncharacterized protein</fullName>
    </submittedName>
</protein>
<accession>A0A835R3N7</accession>
<dbReference type="OrthoDB" id="275278at2759"/>
<keyword evidence="1" id="KW-0812">Transmembrane</keyword>
<comment type="caution">
    <text evidence="2">The sequence shown here is derived from an EMBL/GenBank/DDBJ whole genome shotgun (WGS) entry which is preliminary data.</text>
</comment>
<organism evidence="2 3">
    <name type="scientific">Vanilla planifolia</name>
    <name type="common">Vanilla</name>
    <dbReference type="NCBI Taxonomy" id="51239"/>
    <lineage>
        <taxon>Eukaryota</taxon>
        <taxon>Viridiplantae</taxon>
        <taxon>Streptophyta</taxon>
        <taxon>Embryophyta</taxon>
        <taxon>Tracheophyta</taxon>
        <taxon>Spermatophyta</taxon>
        <taxon>Magnoliopsida</taxon>
        <taxon>Liliopsida</taxon>
        <taxon>Asparagales</taxon>
        <taxon>Orchidaceae</taxon>
        <taxon>Vanilloideae</taxon>
        <taxon>Vanilleae</taxon>
        <taxon>Vanilla</taxon>
    </lineage>
</organism>
<proteinExistence type="predicted"/>
<name>A0A835R3N7_VANPL</name>
<dbReference type="InterPro" id="IPR009424">
    <property type="entry name" value="AGP16/20/22/41"/>
</dbReference>
<reference evidence="2 3" key="1">
    <citation type="journal article" date="2020" name="Nat. Food">
        <title>A phased Vanilla planifolia genome enables genetic improvement of flavour and production.</title>
        <authorList>
            <person name="Hasing T."/>
            <person name="Tang H."/>
            <person name="Brym M."/>
            <person name="Khazi F."/>
            <person name="Huang T."/>
            <person name="Chambers A.H."/>
        </authorList>
    </citation>
    <scope>NUCLEOTIDE SEQUENCE [LARGE SCALE GENOMIC DNA]</scope>
    <source>
        <tissue evidence="2">Leaf</tissue>
    </source>
</reference>
<dbReference type="Proteomes" id="UP000636800">
    <property type="component" value="Unassembled WGS sequence"/>
</dbReference>
<evidence type="ECO:0000256" key="1">
    <source>
        <dbReference type="SAM" id="Phobius"/>
    </source>
</evidence>
<keyword evidence="1" id="KW-0472">Membrane</keyword>
<dbReference type="AlphaFoldDB" id="A0A835R3N7"/>
<feature type="transmembrane region" description="Helical" evidence="1">
    <location>
        <begin position="51"/>
        <end position="71"/>
    </location>
</feature>
<dbReference type="EMBL" id="JADCNL010000004">
    <property type="protein sequence ID" value="KAG0485031.1"/>
    <property type="molecule type" value="Genomic_DNA"/>
</dbReference>
<evidence type="ECO:0000313" key="3">
    <source>
        <dbReference type="Proteomes" id="UP000636800"/>
    </source>
</evidence>
<keyword evidence="1" id="KW-1133">Transmembrane helix</keyword>
<gene>
    <name evidence="2" type="ORF">HPP92_009110</name>
</gene>
<sequence>MKTRAQASAPEKSYRMPLKAREAHAPALNWLMQLSLGLQASKPSRMVDVNAVDLGVAYVLMLAALFVTYFVR</sequence>
<dbReference type="Pfam" id="PF06376">
    <property type="entry name" value="AGP"/>
    <property type="match status" value="1"/>
</dbReference>